<dbReference type="PRINTS" id="PR00455">
    <property type="entry name" value="HTHTETR"/>
</dbReference>
<evidence type="ECO:0000256" key="1">
    <source>
        <dbReference type="ARBA" id="ARBA00023125"/>
    </source>
</evidence>
<organism evidence="4 5">
    <name type="scientific">Alloalcanivorax profundimaris</name>
    <dbReference type="NCBI Taxonomy" id="2735259"/>
    <lineage>
        <taxon>Bacteria</taxon>
        <taxon>Pseudomonadati</taxon>
        <taxon>Pseudomonadota</taxon>
        <taxon>Gammaproteobacteria</taxon>
        <taxon>Oceanospirillales</taxon>
        <taxon>Alcanivoracaceae</taxon>
        <taxon>Alloalcanivorax</taxon>
    </lineage>
</organism>
<evidence type="ECO:0000256" key="2">
    <source>
        <dbReference type="PROSITE-ProRule" id="PRU00335"/>
    </source>
</evidence>
<proteinExistence type="predicted"/>
<dbReference type="InterPro" id="IPR009057">
    <property type="entry name" value="Homeodomain-like_sf"/>
</dbReference>
<protein>
    <submittedName>
        <fullName evidence="4">TetR family transcriptional regulator</fullName>
    </submittedName>
</protein>
<gene>
    <name evidence="4" type="ORF">Y5W_00232</name>
</gene>
<dbReference type="SUPFAM" id="SSF46689">
    <property type="entry name" value="Homeodomain-like"/>
    <property type="match status" value="1"/>
</dbReference>
<dbReference type="SUPFAM" id="SSF48498">
    <property type="entry name" value="Tetracyclin repressor-like, C-terminal domain"/>
    <property type="match status" value="1"/>
</dbReference>
<evidence type="ECO:0000313" key="4">
    <source>
        <dbReference type="EMBL" id="MBF5054938.1"/>
    </source>
</evidence>
<dbReference type="Gene3D" id="1.10.10.60">
    <property type="entry name" value="Homeodomain-like"/>
    <property type="match status" value="1"/>
</dbReference>
<feature type="DNA-binding region" description="H-T-H motif" evidence="2">
    <location>
        <begin position="37"/>
        <end position="56"/>
    </location>
</feature>
<dbReference type="InterPro" id="IPR050109">
    <property type="entry name" value="HTH-type_TetR-like_transc_reg"/>
</dbReference>
<dbReference type="Pfam" id="PF00440">
    <property type="entry name" value="TetR_N"/>
    <property type="match status" value="1"/>
</dbReference>
<dbReference type="PROSITE" id="PS50977">
    <property type="entry name" value="HTH_TETR_2"/>
    <property type="match status" value="1"/>
</dbReference>
<reference evidence="4 5" key="1">
    <citation type="submission" date="2012-09" db="EMBL/GenBank/DDBJ databases">
        <title>Genome Sequence of alkane-degrading Bacterium Alcanivorax sp. 521-1.</title>
        <authorList>
            <person name="Lai Q."/>
            <person name="Shao Z."/>
        </authorList>
    </citation>
    <scope>NUCLEOTIDE SEQUENCE [LARGE SCALE GENOMIC DNA]</scope>
    <source>
        <strain evidence="4 5">521-1</strain>
    </source>
</reference>
<dbReference type="InterPro" id="IPR036271">
    <property type="entry name" value="Tet_transcr_reg_TetR-rel_C_sf"/>
</dbReference>
<evidence type="ECO:0000313" key="5">
    <source>
        <dbReference type="Proteomes" id="UP000662703"/>
    </source>
</evidence>
<comment type="caution">
    <text evidence="4">The sequence shown here is derived from an EMBL/GenBank/DDBJ whole genome shotgun (WGS) entry which is preliminary data.</text>
</comment>
<sequence>MAYRRTPKIEARMAQTRARILDAAQSLLAEGGYAVAGMPAVAARAGVSTGLIYRYFESKSDLFDQVFRYAAQHEIDICAQAARYSGPARERVARVAETFSRRALKGWRLAYALLAEPVDRTIESDRLHFRGPYRAIFAAIIRDGIAAGEIAPQDDELLATAIVGAIAETLVGPLSQRPRPEQEEALVEGVKRFCVQALGPPP</sequence>
<keyword evidence="5" id="KW-1185">Reference proteome</keyword>
<keyword evidence="1 2" id="KW-0238">DNA-binding</keyword>
<dbReference type="PANTHER" id="PTHR30055:SF226">
    <property type="entry name" value="HTH-TYPE TRANSCRIPTIONAL REGULATOR PKSA"/>
    <property type="match status" value="1"/>
</dbReference>
<accession>A0ABS0ALI0</accession>
<dbReference type="EMBL" id="ARXX01000002">
    <property type="protein sequence ID" value="MBF5054938.1"/>
    <property type="molecule type" value="Genomic_DNA"/>
</dbReference>
<feature type="domain" description="HTH tetR-type" evidence="3">
    <location>
        <begin position="14"/>
        <end position="74"/>
    </location>
</feature>
<dbReference type="Proteomes" id="UP000662703">
    <property type="component" value="Unassembled WGS sequence"/>
</dbReference>
<dbReference type="PANTHER" id="PTHR30055">
    <property type="entry name" value="HTH-TYPE TRANSCRIPTIONAL REGULATOR RUTR"/>
    <property type="match status" value="1"/>
</dbReference>
<dbReference type="Gene3D" id="1.10.357.10">
    <property type="entry name" value="Tetracycline Repressor, domain 2"/>
    <property type="match status" value="1"/>
</dbReference>
<dbReference type="InterPro" id="IPR001647">
    <property type="entry name" value="HTH_TetR"/>
</dbReference>
<name>A0ABS0ALI0_9GAMM</name>
<evidence type="ECO:0000259" key="3">
    <source>
        <dbReference type="PROSITE" id="PS50977"/>
    </source>
</evidence>